<evidence type="ECO:0000313" key="2">
    <source>
        <dbReference type="EMBL" id="MEK7950412.1"/>
    </source>
</evidence>
<evidence type="ECO:0008006" key="4">
    <source>
        <dbReference type="Google" id="ProtNLM"/>
    </source>
</evidence>
<keyword evidence="1" id="KW-0732">Signal</keyword>
<feature type="chain" id="PRO_5045923365" description="DUF4189 domain-containing protein" evidence="1">
    <location>
        <begin position="21"/>
        <end position="164"/>
    </location>
</feature>
<reference evidence="2 3" key="1">
    <citation type="submission" date="2024-04" db="EMBL/GenBank/DDBJ databases">
        <title>Luteolibacter sp. isolated from soil.</title>
        <authorList>
            <person name="An J."/>
        </authorList>
    </citation>
    <scope>NUCLEOTIDE SEQUENCE [LARGE SCALE GENOMIC DNA]</scope>
    <source>
        <strain evidence="2 3">Y139</strain>
    </source>
</reference>
<protein>
    <recommendedName>
        <fullName evidence="4">DUF4189 domain-containing protein</fullName>
    </recommendedName>
</protein>
<keyword evidence="3" id="KW-1185">Reference proteome</keyword>
<name>A0ABU9ARR4_9BACT</name>
<proteinExistence type="predicted"/>
<gene>
    <name evidence="2" type="ORF">WKV53_07890</name>
</gene>
<feature type="signal peptide" evidence="1">
    <location>
        <begin position="1"/>
        <end position="20"/>
    </location>
</feature>
<comment type="caution">
    <text evidence="2">The sequence shown here is derived from an EMBL/GenBank/DDBJ whole genome shotgun (WGS) entry which is preliminary data.</text>
</comment>
<dbReference type="EMBL" id="JBBUKT010000002">
    <property type="protein sequence ID" value="MEK7950412.1"/>
    <property type="molecule type" value="Genomic_DNA"/>
</dbReference>
<evidence type="ECO:0000256" key="1">
    <source>
        <dbReference type="SAM" id="SignalP"/>
    </source>
</evidence>
<sequence length="164" mass="17252">MRKRTAIAMAVILASCGAVAVGTRNPPPTVSADFSGWPVEMNGVIRNLAKSTWSKVEIEEEFTKGSAPGVPYGCSLVVHRSSNWSSDTGAAGAEAIRKALEGKGCRVISTDSKSCKADYQLVYAGPSRHGMISLKALGVEKGMQLIICLEEDLPNGTASPAEPE</sequence>
<dbReference type="Proteomes" id="UP001371305">
    <property type="component" value="Unassembled WGS sequence"/>
</dbReference>
<dbReference type="PROSITE" id="PS51257">
    <property type="entry name" value="PROKAR_LIPOPROTEIN"/>
    <property type="match status" value="1"/>
</dbReference>
<dbReference type="RefSeq" id="WP_341403963.1">
    <property type="nucleotide sequence ID" value="NZ_JBBUKT010000002.1"/>
</dbReference>
<organism evidence="2 3">
    <name type="scientific">Luteolibacter soli</name>
    <dbReference type="NCBI Taxonomy" id="3135280"/>
    <lineage>
        <taxon>Bacteria</taxon>
        <taxon>Pseudomonadati</taxon>
        <taxon>Verrucomicrobiota</taxon>
        <taxon>Verrucomicrobiia</taxon>
        <taxon>Verrucomicrobiales</taxon>
        <taxon>Verrucomicrobiaceae</taxon>
        <taxon>Luteolibacter</taxon>
    </lineage>
</organism>
<evidence type="ECO:0000313" key="3">
    <source>
        <dbReference type="Proteomes" id="UP001371305"/>
    </source>
</evidence>
<accession>A0ABU9ARR4</accession>